<dbReference type="EMBL" id="AMZH03006896">
    <property type="protein sequence ID" value="RRT62685.1"/>
    <property type="molecule type" value="Genomic_DNA"/>
</dbReference>
<name>A0A444CQK2_ENSVE</name>
<organism evidence="1 2">
    <name type="scientific">Ensete ventricosum</name>
    <name type="common">Abyssinian banana</name>
    <name type="synonym">Musa ensete</name>
    <dbReference type="NCBI Taxonomy" id="4639"/>
    <lineage>
        <taxon>Eukaryota</taxon>
        <taxon>Viridiplantae</taxon>
        <taxon>Streptophyta</taxon>
        <taxon>Embryophyta</taxon>
        <taxon>Tracheophyta</taxon>
        <taxon>Spermatophyta</taxon>
        <taxon>Magnoliopsida</taxon>
        <taxon>Liliopsida</taxon>
        <taxon>Zingiberales</taxon>
        <taxon>Musaceae</taxon>
        <taxon>Ensete</taxon>
    </lineage>
</organism>
<evidence type="ECO:0000313" key="2">
    <source>
        <dbReference type="Proteomes" id="UP000287651"/>
    </source>
</evidence>
<protein>
    <submittedName>
        <fullName evidence="1">Uncharacterized protein</fullName>
    </submittedName>
</protein>
<dbReference type="AlphaFoldDB" id="A0A444CQK2"/>
<proteinExistence type="predicted"/>
<accession>A0A444CQK2</accession>
<gene>
    <name evidence="1" type="ORF">B296_00034437</name>
</gene>
<dbReference type="Proteomes" id="UP000287651">
    <property type="component" value="Unassembled WGS sequence"/>
</dbReference>
<reference evidence="1 2" key="1">
    <citation type="journal article" date="2014" name="Agronomy (Basel)">
        <title>A Draft Genome Sequence for Ensete ventricosum, the Drought-Tolerant Tree Against Hunger.</title>
        <authorList>
            <person name="Harrison J."/>
            <person name="Moore K.A."/>
            <person name="Paszkiewicz K."/>
            <person name="Jones T."/>
            <person name="Grant M."/>
            <person name="Ambacheew D."/>
            <person name="Muzemil S."/>
            <person name="Studholme D.J."/>
        </authorList>
    </citation>
    <scope>NUCLEOTIDE SEQUENCE [LARGE SCALE GENOMIC DNA]</scope>
</reference>
<evidence type="ECO:0000313" key="1">
    <source>
        <dbReference type="EMBL" id="RRT62685.1"/>
    </source>
</evidence>
<sequence length="112" mass="12309">MAEAYWRYADARHQAAAQAAAQAAVVPTPQPAIKRPRSEYPGTSHLAAPAIASFFRFLPRQGRMQGDQVAIEGLRGWKVRTRSKGTWGIKVKSQSHCHRGWLAPEASKLAST</sequence>
<comment type="caution">
    <text evidence="1">The sequence shown here is derived from an EMBL/GenBank/DDBJ whole genome shotgun (WGS) entry which is preliminary data.</text>
</comment>